<keyword evidence="2" id="KW-1185">Reference proteome</keyword>
<protein>
    <submittedName>
        <fullName evidence="1">Uncharacterized protein</fullName>
    </submittedName>
</protein>
<sequence>MIIRKNIVIGRALKKVLLHHLFEADTTDVIQCAVPIDIDTEKPGQTVRPIFMFIPYKKPLLSRKYHFNQPRYEKEDINNNQKVKAQDSHYIDDSDVPFIRAKSRHRPRSVGHGADIYFGRAQVAKNVIGHFMNDDVMVP</sequence>
<name>A0A9P0XCX7_PIEBR</name>
<accession>A0A9P0XCX7</accession>
<dbReference type="Proteomes" id="UP001152562">
    <property type="component" value="Unassembled WGS sequence"/>
</dbReference>
<dbReference type="AlphaFoldDB" id="A0A9P0XCX7"/>
<organism evidence="1 2">
    <name type="scientific">Pieris brassicae</name>
    <name type="common">White butterfly</name>
    <name type="synonym">Large white butterfly</name>
    <dbReference type="NCBI Taxonomy" id="7116"/>
    <lineage>
        <taxon>Eukaryota</taxon>
        <taxon>Metazoa</taxon>
        <taxon>Ecdysozoa</taxon>
        <taxon>Arthropoda</taxon>
        <taxon>Hexapoda</taxon>
        <taxon>Insecta</taxon>
        <taxon>Pterygota</taxon>
        <taxon>Neoptera</taxon>
        <taxon>Endopterygota</taxon>
        <taxon>Lepidoptera</taxon>
        <taxon>Glossata</taxon>
        <taxon>Ditrysia</taxon>
        <taxon>Papilionoidea</taxon>
        <taxon>Pieridae</taxon>
        <taxon>Pierinae</taxon>
        <taxon>Pieris</taxon>
    </lineage>
</organism>
<comment type="caution">
    <text evidence="1">The sequence shown here is derived from an EMBL/GenBank/DDBJ whole genome shotgun (WGS) entry which is preliminary data.</text>
</comment>
<evidence type="ECO:0000313" key="1">
    <source>
        <dbReference type="EMBL" id="CAH4030209.1"/>
    </source>
</evidence>
<dbReference type="EMBL" id="CALOZG010000010">
    <property type="protein sequence ID" value="CAH4030209.1"/>
    <property type="molecule type" value="Genomic_DNA"/>
</dbReference>
<proteinExistence type="predicted"/>
<reference evidence="1" key="1">
    <citation type="submission" date="2022-05" db="EMBL/GenBank/DDBJ databases">
        <authorList>
            <person name="Okamura Y."/>
        </authorList>
    </citation>
    <scope>NUCLEOTIDE SEQUENCE</scope>
</reference>
<gene>
    <name evidence="1" type="ORF">PIBRA_LOCUS6880</name>
</gene>
<evidence type="ECO:0000313" key="2">
    <source>
        <dbReference type="Proteomes" id="UP001152562"/>
    </source>
</evidence>